<sequence length="175" mass="19243">MKGNSFTLSISILALSIAVTACTNNSDTQNVTLPAPKVSIDNMASDSSTNDFKNKPYAQFFTYPYKHGAEIEPAMGGILVMKDGCLLIQNDDRLNVPVFPHGITTWNEETQTLTANGVDIPLNTELFTNGPLSGGKYDPSYDYNFEQQANPKCLENRYIVFLGSQFMDATDLPNN</sequence>
<accession>A0ABT9HFD9</accession>
<gene>
    <name evidence="2" type="ORF">Q8P09_05300</name>
</gene>
<proteinExistence type="predicted"/>
<feature type="chain" id="PRO_5045134146" evidence="1">
    <location>
        <begin position="22"/>
        <end position="175"/>
    </location>
</feature>
<dbReference type="Proteomes" id="UP001228171">
    <property type="component" value="Unassembled WGS sequence"/>
</dbReference>
<reference evidence="2 3" key="1">
    <citation type="submission" date="2023-08" db="EMBL/GenBank/DDBJ databases">
        <authorList>
            <person name="Kumar R."/>
        </authorList>
    </citation>
    <scope>NUCLEOTIDE SEQUENCE [LARGE SCALE GENOMIC DNA]</scope>
    <source>
        <strain evidence="2 3">LUR13</strain>
    </source>
</reference>
<name>A0ABT9HFD9_9GAMM</name>
<organism evidence="2 3">
    <name type="scientific">Psychrobacter faecalis</name>
    <dbReference type="NCBI Taxonomy" id="180588"/>
    <lineage>
        <taxon>Bacteria</taxon>
        <taxon>Pseudomonadati</taxon>
        <taxon>Pseudomonadota</taxon>
        <taxon>Gammaproteobacteria</taxon>
        <taxon>Moraxellales</taxon>
        <taxon>Moraxellaceae</taxon>
        <taxon>Psychrobacter</taxon>
    </lineage>
</organism>
<dbReference type="EMBL" id="JAVAJI010000006">
    <property type="protein sequence ID" value="MDP4544492.1"/>
    <property type="molecule type" value="Genomic_DNA"/>
</dbReference>
<feature type="signal peptide" evidence="1">
    <location>
        <begin position="1"/>
        <end position="21"/>
    </location>
</feature>
<dbReference type="RefSeq" id="WP_068404704.1">
    <property type="nucleotide sequence ID" value="NZ_DAMDIC010000007.1"/>
</dbReference>
<keyword evidence="3" id="KW-1185">Reference proteome</keyword>
<protein>
    <submittedName>
        <fullName evidence="2">Uncharacterized protein</fullName>
    </submittedName>
</protein>
<evidence type="ECO:0000256" key="1">
    <source>
        <dbReference type="SAM" id="SignalP"/>
    </source>
</evidence>
<dbReference type="PROSITE" id="PS51257">
    <property type="entry name" value="PROKAR_LIPOPROTEIN"/>
    <property type="match status" value="1"/>
</dbReference>
<comment type="caution">
    <text evidence="2">The sequence shown here is derived from an EMBL/GenBank/DDBJ whole genome shotgun (WGS) entry which is preliminary data.</text>
</comment>
<evidence type="ECO:0000313" key="3">
    <source>
        <dbReference type="Proteomes" id="UP001228171"/>
    </source>
</evidence>
<evidence type="ECO:0000313" key="2">
    <source>
        <dbReference type="EMBL" id="MDP4544492.1"/>
    </source>
</evidence>
<keyword evidence="1" id="KW-0732">Signal</keyword>